<keyword evidence="1" id="KW-1133">Transmembrane helix</keyword>
<comment type="caution">
    <text evidence="2">The sequence shown here is derived from an EMBL/GenBank/DDBJ whole genome shotgun (WGS) entry which is preliminary data.</text>
</comment>
<evidence type="ECO:0000313" key="2">
    <source>
        <dbReference type="EMBL" id="KKT84623.1"/>
    </source>
</evidence>
<proteinExistence type="predicted"/>
<accession>A0A0G1KM85</accession>
<evidence type="ECO:0000256" key="1">
    <source>
        <dbReference type="SAM" id="Phobius"/>
    </source>
</evidence>
<sequence>MEQKFWKPSIPSIGIGQVKFRDIKVTKRMGKTLGITGIVVLVVALVVGLVGYGLIVSPALALKASVDKIKADGQNLTKAFQDRDLVFFAQVLDQTESDINGLR</sequence>
<name>A0A0G1KM85_UNCKA</name>
<evidence type="ECO:0000313" key="3">
    <source>
        <dbReference type="Proteomes" id="UP000034504"/>
    </source>
</evidence>
<dbReference type="Proteomes" id="UP000034504">
    <property type="component" value="Unassembled WGS sequence"/>
</dbReference>
<gene>
    <name evidence="2" type="ORF">UW82_C0015G0001</name>
</gene>
<dbReference type="AlphaFoldDB" id="A0A0G1KM85"/>
<keyword evidence="1" id="KW-0812">Transmembrane</keyword>
<dbReference type="EMBL" id="LCJU01000015">
    <property type="protein sequence ID" value="KKT84623.1"/>
    <property type="molecule type" value="Genomic_DNA"/>
</dbReference>
<evidence type="ECO:0008006" key="4">
    <source>
        <dbReference type="Google" id="ProtNLM"/>
    </source>
</evidence>
<reference evidence="2 3" key="1">
    <citation type="journal article" date="2015" name="Nature">
        <title>rRNA introns, odd ribosomes, and small enigmatic genomes across a large radiation of phyla.</title>
        <authorList>
            <person name="Brown C.T."/>
            <person name="Hug L.A."/>
            <person name="Thomas B.C."/>
            <person name="Sharon I."/>
            <person name="Castelle C.J."/>
            <person name="Singh A."/>
            <person name="Wilkins M.J."/>
            <person name="Williams K.H."/>
            <person name="Banfield J.F."/>
        </authorList>
    </citation>
    <scope>NUCLEOTIDE SEQUENCE [LARGE SCALE GENOMIC DNA]</scope>
</reference>
<feature type="non-terminal residue" evidence="2">
    <location>
        <position position="103"/>
    </location>
</feature>
<protein>
    <recommendedName>
        <fullName evidence="4">Methyl-accepting chemotaxis protein</fullName>
    </recommendedName>
</protein>
<feature type="transmembrane region" description="Helical" evidence="1">
    <location>
        <begin position="33"/>
        <end position="55"/>
    </location>
</feature>
<organism evidence="2 3">
    <name type="scientific">candidate division WWE3 bacterium GW2011_GWC2_44_9</name>
    <dbReference type="NCBI Taxonomy" id="1619125"/>
    <lineage>
        <taxon>Bacteria</taxon>
        <taxon>Katanobacteria</taxon>
    </lineage>
</organism>
<keyword evidence="1" id="KW-0472">Membrane</keyword>